<organism evidence="2 3">
    <name type="scientific">Nephila pilipes</name>
    <name type="common">Giant wood spider</name>
    <name type="synonym">Nephila maculata</name>
    <dbReference type="NCBI Taxonomy" id="299642"/>
    <lineage>
        <taxon>Eukaryota</taxon>
        <taxon>Metazoa</taxon>
        <taxon>Ecdysozoa</taxon>
        <taxon>Arthropoda</taxon>
        <taxon>Chelicerata</taxon>
        <taxon>Arachnida</taxon>
        <taxon>Araneae</taxon>
        <taxon>Araneomorphae</taxon>
        <taxon>Entelegynae</taxon>
        <taxon>Araneoidea</taxon>
        <taxon>Nephilidae</taxon>
        <taxon>Nephila</taxon>
    </lineage>
</organism>
<dbReference type="EMBL" id="BMAW01098366">
    <property type="protein sequence ID" value="GFS84403.1"/>
    <property type="molecule type" value="Genomic_DNA"/>
</dbReference>
<dbReference type="OrthoDB" id="6426442at2759"/>
<comment type="caution">
    <text evidence="2">The sequence shown here is derived from an EMBL/GenBank/DDBJ whole genome shotgun (WGS) entry which is preliminary data.</text>
</comment>
<dbReference type="AlphaFoldDB" id="A0A8X6T739"/>
<name>A0A8X6T739_NEPPI</name>
<evidence type="ECO:0000313" key="2">
    <source>
        <dbReference type="EMBL" id="GFS84403.1"/>
    </source>
</evidence>
<evidence type="ECO:0000256" key="1">
    <source>
        <dbReference type="SAM" id="Phobius"/>
    </source>
</evidence>
<feature type="transmembrane region" description="Helical" evidence="1">
    <location>
        <begin position="162"/>
        <end position="185"/>
    </location>
</feature>
<keyword evidence="3" id="KW-1185">Reference proteome</keyword>
<reference evidence="2" key="1">
    <citation type="submission" date="2020-08" db="EMBL/GenBank/DDBJ databases">
        <title>Multicomponent nature underlies the extraordinary mechanical properties of spider dragline silk.</title>
        <authorList>
            <person name="Kono N."/>
            <person name="Nakamura H."/>
            <person name="Mori M."/>
            <person name="Yoshida Y."/>
            <person name="Ohtoshi R."/>
            <person name="Malay A.D."/>
            <person name="Moran D.A.P."/>
            <person name="Tomita M."/>
            <person name="Numata K."/>
            <person name="Arakawa K."/>
        </authorList>
    </citation>
    <scope>NUCLEOTIDE SEQUENCE</scope>
</reference>
<protein>
    <submittedName>
        <fullName evidence="2">Uncharacterized protein</fullName>
    </submittedName>
</protein>
<evidence type="ECO:0000313" key="3">
    <source>
        <dbReference type="Proteomes" id="UP000887013"/>
    </source>
</evidence>
<dbReference type="Proteomes" id="UP000887013">
    <property type="component" value="Unassembled WGS sequence"/>
</dbReference>
<keyword evidence="1" id="KW-0812">Transmembrane</keyword>
<keyword evidence="1" id="KW-0472">Membrane</keyword>
<accession>A0A8X6T739</accession>
<feature type="transmembrane region" description="Helical" evidence="1">
    <location>
        <begin position="12"/>
        <end position="34"/>
    </location>
</feature>
<sequence>MFIIFESYLPSFYHIIGYALVTEAIKYCILSLYFKEKLSNREIPVLTREQDIEVQLTPSEISPELTFQRKDQMKHNEITPKAYSENICNALNIETQLPPLEKSNNQIMKHNRELKHKTPPFDHSVVVYKICLGLNLDAQLRPLKTGCASITDMQQKTKTKKIIPMVHSVFIFNIFRALDLTTVLASPLN</sequence>
<keyword evidence="1" id="KW-1133">Transmembrane helix</keyword>
<proteinExistence type="predicted"/>
<gene>
    <name evidence="2" type="ORF">NPIL_620871</name>
</gene>